<dbReference type="GO" id="GO:0031932">
    <property type="term" value="C:TORC2 complex"/>
    <property type="evidence" value="ECO:0007669"/>
    <property type="project" value="InterPro"/>
</dbReference>
<dbReference type="InterPro" id="IPR020472">
    <property type="entry name" value="WD40_PAC1"/>
</dbReference>
<dbReference type="InterPro" id="IPR011047">
    <property type="entry name" value="Quinoprotein_ADH-like_sf"/>
</dbReference>
<dbReference type="InterPro" id="IPR001680">
    <property type="entry name" value="WD40_rpt"/>
</dbReference>
<dbReference type="PROSITE" id="PS50294">
    <property type="entry name" value="WD_REPEATS_REGION"/>
    <property type="match status" value="3"/>
</dbReference>
<dbReference type="OrthoDB" id="400at2759"/>
<dbReference type="AlphaFoldDB" id="A0A485KT22"/>
<comment type="similarity">
    <text evidence="2">Belongs to the WD repeat LST8 family.</text>
</comment>
<dbReference type="GO" id="GO:0032535">
    <property type="term" value="P:regulation of cellular component size"/>
    <property type="evidence" value="ECO:0007669"/>
    <property type="project" value="UniProtKB-ARBA"/>
</dbReference>
<sequence length="328" mass="36435">MSGVVLATAGYDHTIRFWEAASGTCTRTVKYPDSQVNCLQITPDKKYIVAAGNPHIRLFEISSNNPNPVRSYDGHSGNVTSIGFQKHGKWMFSGSEDGTIKIWDLRAQGCQRNYECSAPINSVTLHPNQAELISADQNGCIRVWDLTSNTCSAKISPDGENAVRSVDIAKDASTLVAANNQGTCFAYTPKSSYAHPHLSDFYIDDDRRDQYELRHTWQAHNEYVLKVRVCPNARYLATCSSDKTVKVWNMADMSLLHTLQGHQRWVWDCAFSAVSSYLVTASSDQMARLWDLSSGDTIRQYNGHHKAVICVALDDSVAEAPTSSNESR</sequence>
<dbReference type="Pfam" id="PF00400">
    <property type="entry name" value="WD40"/>
    <property type="match status" value="5"/>
</dbReference>
<evidence type="ECO:0000313" key="10">
    <source>
        <dbReference type="EMBL" id="VFT88196.1"/>
    </source>
</evidence>
<feature type="repeat" description="WD" evidence="8">
    <location>
        <begin position="259"/>
        <end position="300"/>
    </location>
</feature>
<dbReference type="InterPro" id="IPR037588">
    <property type="entry name" value="MLST8"/>
</dbReference>
<dbReference type="GO" id="GO:0031931">
    <property type="term" value="C:TORC1 complex"/>
    <property type="evidence" value="ECO:0007669"/>
    <property type="project" value="InterPro"/>
</dbReference>
<evidence type="ECO:0000256" key="4">
    <source>
        <dbReference type="ARBA" id="ARBA00022490"/>
    </source>
</evidence>
<feature type="repeat" description="WD" evidence="8">
    <location>
        <begin position="120"/>
        <end position="154"/>
    </location>
</feature>
<dbReference type="EMBL" id="CAADRA010005293">
    <property type="protein sequence ID" value="VFT88196.1"/>
    <property type="molecule type" value="Genomic_DNA"/>
</dbReference>
<feature type="repeat" description="WD" evidence="8">
    <location>
        <begin position="72"/>
        <end position="113"/>
    </location>
</feature>
<evidence type="ECO:0000256" key="5">
    <source>
        <dbReference type="ARBA" id="ARBA00022574"/>
    </source>
</evidence>
<keyword evidence="4" id="KW-0963">Cytoplasm</keyword>
<dbReference type="GO" id="GO:0005737">
    <property type="term" value="C:cytoplasm"/>
    <property type="evidence" value="ECO:0007669"/>
    <property type="project" value="UniProtKB-SubCell"/>
</dbReference>
<keyword evidence="6" id="KW-0677">Repeat</keyword>
<dbReference type="InterPro" id="IPR019775">
    <property type="entry name" value="WD40_repeat_CS"/>
</dbReference>
<dbReference type="GO" id="GO:0038203">
    <property type="term" value="P:TORC2 signaling"/>
    <property type="evidence" value="ECO:0007669"/>
    <property type="project" value="UniProtKB-ARBA"/>
</dbReference>
<dbReference type="Gene3D" id="2.130.10.10">
    <property type="entry name" value="YVTN repeat-like/Quinoprotein amine dehydrogenase"/>
    <property type="match status" value="1"/>
</dbReference>
<evidence type="ECO:0000256" key="3">
    <source>
        <dbReference type="ARBA" id="ARBA00018867"/>
    </source>
</evidence>
<organism evidence="10 11">
    <name type="scientific">Aphanomyces stellatus</name>
    <dbReference type="NCBI Taxonomy" id="120398"/>
    <lineage>
        <taxon>Eukaryota</taxon>
        <taxon>Sar</taxon>
        <taxon>Stramenopiles</taxon>
        <taxon>Oomycota</taxon>
        <taxon>Saprolegniomycetes</taxon>
        <taxon>Saprolegniales</taxon>
        <taxon>Verrucalvaceae</taxon>
        <taxon>Aphanomyces</taxon>
    </lineage>
</organism>
<accession>A0A485KT22</accession>
<dbReference type="GO" id="GO:0032956">
    <property type="term" value="P:regulation of actin cytoskeleton organization"/>
    <property type="evidence" value="ECO:0007669"/>
    <property type="project" value="TreeGrafter"/>
</dbReference>
<proteinExistence type="inferred from homology"/>
<keyword evidence="11" id="KW-1185">Reference proteome</keyword>
<evidence type="ECO:0000256" key="7">
    <source>
        <dbReference type="ARBA" id="ARBA00074814"/>
    </source>
</evidence>
<feature type="repeat" description="WD" evidence="8">
    <location>
        <begin position="217"/>
        <end position="258"/>
    </location>
</feature>
<dbReference type="PRINTS" id="PR00320">
    <property type="entry name" value="GPROTEINBRPT"/>
</dbReference>
<feature type="repeat" description="WD" evidence="8">
    <location>
        <begin position="1"/>
        <end position="28"/>
    </location>
</feature>
<dbReference type="SMART" id="SM00320">
    <property type="entry name" value="WD40"/>
    <property type="match status" value="6"/>
</dbReference>
<evidence type="ECO:0000313" key="9">
    <source>
        <dbReference type="EMBL" id="KAF0698003.1"/>
    </source>
</evidence>
<evidence type="ECO:0000256" key="6">
    <source>
        <dbReference type="ARBA" id="ARBA00022737"/>
    </source>
</evidence>
<evidence type="ECO:0000256" key="1">
    <source>
        <dbReference type="ARBA" id="ARBA00004496"/>
    </source>
</evidence>
<comment type="subcellular location">
    <subcellularLocation>
        <location evidence="1">Cytoplasm</location>
    </subcellularLocation>
</comment>
<dbReference type="PROSITE" id="PS50082">
    <property type="entry name" value="WD_REPEATS_2"/>
    <property type="match status" value="5"/>
</dbReference>
<protein>
    <recommendedName>
        <fullName evidence="7">Protein LST8 homolog</fullName>
    </recommendedName>
    <alternativeName>
        <fullName evidence="3">Target of rapamycin complex subunit LST8</fullName>
    </alternativeName>
</protein>
<reference evidence="10 11" key="1">
    <citation type="submission" date="2019-03" db="EMBL/GenBank/DDBJ databases">
        <authorList>
            <person name="Gaulin E."/>
            <person name="Dumas B."/>
        </authorList>
    </citation>
    <scope>NUCLEOTIDE SEQUENCE [LARGE SCALE GENOMIC DNA]</scope>
    <source>
        <strain evidence="10">CBS 568.67</strain>
    </source>
</reference>
<name>A0A485KT22_9STRA</name>
<dbReference type="FunFam" id="2.130.10.10:FF:000505">
    <property type="entry name" value="Blast:Protein LST8 homolog"/>
    <property type="match status" value="1"/>
</dbReference>
<dbReference type="InterPro" id="IPR015943">
    <property type="entry name" value="WD40/YVTN_repeat-like_dom_sf"/>
</dbReference>
<evidence type="ECO:0000256" key="8">
    <source>
        <dbReference type="PROSITE-ProRule" id="PRU00221"/>
    </source>
</evidence>
<gene>
    <name evidence="10" type="primary">Aste57867_11334</name>
    <name evidence="9" type="ORF">As57867_011292</name>
    <name evidence="10" type="ORF">ASTE57867_11334</name>
</gene>
<dbReference type="Proteomes" id="UP000332933">
    <property type="component" value="Unassembled WGS sequence"/>
</dbReference>
<dbReference type="PROSITE" id="PS00678">
    <property type="entry name" value="WD_REPEATS_1"/>
    <property type="match status" value="5"/>
</dbReference>
<dbReference type="PANTHER" id="PTHR19842:SF0">
    <property type="entry name" value="TARGET OF RAPAMYCIN COMPLEX SUBUNIT LST8"/>
    <property type="match status" value="1"/>
</dbReference>
<dbReference type="EMBL" id="VJMH01005272">
    <property type="protein sequence ID" value="KAF0698003.1"/>
    <property type="molecule type" value="Genomic_DNA"/>
</dbReference>
<dbReference type="PANTHER" id="PTHR19842">
    <property type="entry name" value="G BETA-LIKE PROTEIN GBL"/>
    <property type="match status" value="1"/>
</dbReference>
<dbReference type="CDD" id="cd00200">
    <property type="entry name" value="WD40"/>
    <property type="match status" value="1"/>
</dbReference>
<reference evidence="9" key="2">
    <citation type="submission" date="2019-06" db="EMBL/GenBank/DDBJ databases">
        <title>Genomics analysis of Aphanomyces spp. identifies a new class of oomycete effector associated with host adaptation.</title>
        <authorList>
            <person name="Gaulin E."/>
        </authorList>
    </citation>
    <scope>NUCLEOTIDE SEQUENCE</scope>
    <source>
        <strain evidence="9">CBS 578.67</strain>
    </source>
</reference>
<dbReference type="SUPFAM" id="SSF50998">
    <property type="entry name" value="Quinoprotein alcohol dehydrogenase-like"/>
    <property type="match status" value="1"/>
</dbReference>
<dbReference type="GO" id="GO:0051897">
    <property type="term" value="P:positive regulation of phosphatidylinositol 3-kinase/protein kinase B signal transduction"/>
    <property type="evidence" value="ECO:0007669"/>
    <property type="project" value="UniProtKB-ARBA"/>
</dbReference>
<evidence type="ECO:0000256" key="2">
    <source>
        <dbReference type="ARBA" id="ARBA00009890"/>
    </source>
</evidence>
<keyword evidence="5 8" id="KW-0853">WD repeat</keyword>
<evidence type="ECO:0000313" key="11">
    <source>
        <dbReference type="Proteomes" id="UP000332933"/>
    </source>
</evidence>